<dbReference type="EMBL" id="BAAAZO010000004">
    <property type="protein sequence ID" value="GAA3612309.1"/>
    <property type="molecule type" value="Genomic_DNA"/>
</dbReference>
<dbReference type="Proteomes" id="UP001501074">
    <property type="component" value="Unassembled WGS sequence"/>
</dbReference>
<evidence type="ECO:0000313" key="3">
    <source>
        <dbReference type="Proteomes" id="UP001501074"/>
    </source>
</evidence>
<organism evidence="2 3">
    <name type="scientific">Kineosporia mesophila</name>
    <dbReference type="NCBI Taxonomy" id="566012"/>
    <lineage>
        <taxon>Bacteria</taxon>
        <taxon>Bacillati</taxon>
        <taxon>Actinomycetota</taxon>
        <taxon>Actinomycetes</taxon>
        <taxon>Kineosporiales</taxon>
        <taxon>Kineosporiaceae</taxon>
        <taxon>Kineosporia</taxon>
    </lineage>
</organism>
<reference evidence="3" key="1">
    <citation type="journal article" date="2019" name="Int. J. Syst. Evol. Microbiol.">
        <title>The Global Catalogue of Microorganisms (GCM) 10K type strain sequencing project: providing services to taxonomists for standard genome sequencing and annotation.</title>
        <authorList>
            <consortium name="The Broad Institute Genomics Platform"/>
            <consortium name="The Broad Institute Genome Sequencing Center for Infectious Disease"/>
            <person name="Wu L."/>
            <person name="Ma J."/>
        </authorList>
    </citation>
    <scope>NUCLEOTIDE SEQUENCE [LARGE SCALE GENOMIC DNA]</scope>
    <source>
        <strain evidence="3">JCM 16902</strain>
    </source>
</reference>
<evidence type="ECO:0000313" key="2">
    <source>
        <dbReference type="EMBL" id="GAA3612309.1"/>
    </source>
</evidence>
<accession>A0ABP6ZQT3</accession>
<keyword evidence="3" id="KW-1185">Reference proteome</keyword>
<feature type="compositionally biased region" description="Basic residues" evidence="1">
    <location>
        <begin position="199"/>
        <end position="209"/>
    </location>
</feature>
<comment type="caution">
    <text evidence="2">The sequence shown here is derived from an EMBL/GenBank/DDBJ whole genome shotgun (WGS) entry which is preliminary data.</text>
</comment>
<evidence type="ECO:0008006" key="4">
    <source>
        <dbReference type="Google" id="ProtNLM"/>
    </source>
</evidence>
<protein>
    <recommendedName>
        <fullName evidence="4">DUF222 domain-containing protein</fullName>
    </recommendedName>
</protein>
<proteinExistence type="predicted"/>
<sequence length="323" mass="34987">MSTVGDLGNRLRAVCTDLRDAAVDAGSGRQVAISLASTSSVHGWHGLARGLTASAEALGQTSAQLTAAVDEAEQALGKLQVVPARGATSEVSDQLETATVLLLLCRSALEEAGPHLDDARLAAERAEIPVLVVRGRMLGETVIRLRQQIEEIRAGVEAEYREALNLGEAEGDGPSGSTTSGSRRPDGPAAQRSPNSRHLLNRIGRRSPQKNRNTLVLPDVDVSADLQDIQEGRARWNRTTSRYETPGGRTYGVEEPSGTVFPDSGPGFIHLGRHEYHALKHYIQADGDRRKAEEAMTFFPALTESVQRRAYEVFKHHKSFRGE</sequence>
<gene>
    <name evidence="2" type="ORF">GCM10022223_30500</name>
</gene>
<feature type="region of interest" description="Disordered" evidence="1">
    <location>
        <begin position="166"/>
        <end position="217"/>
    </location>
</feature>
<evidence type="ECO:0000256" key="1">
    <source>
        <dbReference type="SAM" id="MobiDB-lite"/>
    </source>
</evidence>
<feature type="region of interest" description="Disordered" evidence="1">
    <location>
        <begin position="240"/>
        <end position="259"/>
    </location>
</feature>
<name>A0ABP6ZQT3_9ACTN</name>